<evidence type="ECO:0000313" key="3">
    <source>
        <dbReference type="EMBL" id="CAD9824032.1"/>
    </source>
</evidence>
<proteinExistence type="predicted"/>
<evidence type="ECO:0000256" key="2">
    <source>
        <dbReference type="SAM" id="Phobius"/>
    </source>
</evidence>
<organism evidence="3">
    <name type="scientific">Attheya septentrionalis</name>
    <dbReference type="NCBI Taxonomy" id="420275"/>
    <lineage>
        <taxon>Eukaryota</taxon>
        <taxon>Sar</taxon>
        <taxon>Stramenopiles</taxon>
        <taxon>Ochrophyta</taxon>
        <taxon>Bacillariophyta</taxon>
        <taxon>Coscinodiscophyceae</taxon>
        <taxon>Chaetocerotophycidae</taxon>
        <taxon>Chaetocerotales</taxon>
        <taxon>Attheyaceae</taxon>
        <taxon>Attheya</taxon>
    </lineage>
</organism>
<feature type="region of interest" description="Disordered" evidence="1">
    <location>
        <begin position="1"/>
        <end position="29"/>
    </location>
</feature>
<reference evidence="3" key="1">
    <citation type="submission" date="2021-01" db="EMBL/GenBank/DDBJ databases">
        <authorList>
            <person name="Corre E."/>
            <person name="Pelletier E."/>
            <person name="Niang G."/>
            <person name="Scheremetjew M."/>
            <person name="Finn R."/>
            <person name="Kale V."/>
            <person name="Holt S."/>
            <person name="Cochrane G."/>
            <person name="Meng A."/>
            <person name="Brown T."/>
            <person name="Cohen L."/>
        </authorList>
    </citation>
    <scope>NUCLEOTIDE SEQUENCE</scope>
    <source>
        <strain evidence="3">CCMP2084</strain>
    </source>
</reference>
<accession>A0A7S2XR56</accession>
<name>A0A7S2XR56_9STRA</name>
<gene>
    <name evidence="3" type="ORF">ASEP1449_LOCUS15866</name>
</gene>
<keyword evidence="2" id="KW-1133">Transmembrane helix</keyword>
<keyword evidence="2" id="KW-0472">Membrane</keyword>
<feature type="transmembrane region" description="Helical" evidence="2">
    <location>
        <begin position="67"/>
        <end position="90"/>
    </location>
</feature>
<sequence length="501" mass="56968">MCGVNSRKMGTLDEGDDVRPLKSTTTASRGRTHRLNSCIYTASRRILPHLRGNNAYYTKTRKQSYRLIFVFTFFVIIASFPSLFFAKVVWQNKLIDEQTQMKVKLMDDLESRKLAKANRLKERAYRIVKEKIKAQSKKKADERKAASKKLEEPTTKEAVARSYGETLSLKSQLDSHLRPKRIATPISIVISHCDNSLDWVVTYLTGKDSRHLNIADIAIISKCGKPIEGIEGLRTVAAVDVIRLPNFGRCDHTYAYWIKEHIHEFNEKRDGDDVVIFIKDNDYLSQYYRSLHELFIITSEVGFGCMMKPIGVEIGPRHSPGDIRESVVLHNRAQVESFKIHGYARLARDQNNKFEGVSGNYTDVKGWIDAMGIHYPDTDLVPVCYKGCFATKKVQILKQPAQSWHRMEQSLSRGDNILEGHFAERTWAAALSDNSDGLLELASEVIAPYITWEDTCKIGMYGHVFVGIDSKWANSYRGVRLGININSQSEDGDWDDDGDDD</sequence>
<protein>
    <submittedName>
        <fullName evidence="3">Uncharacterized protein</fullName>
    </submittedName>
</protein>
<dbReference type="EMBL" id="HBHQ01023467">
    <property type="protein sequence ID" value="CAD9824032.1"/>
    <property type="molecule type" value="Transcribed_RNA"/>
</dbReference>
<keyword evidence="2" id="KW-0812">Transmembrane</keyword>
<dbReference type="AlphaFoldDB" id="A0A7S2XR56"/>
<evidence type="ECO:0000256" key="1">
    <source>
        <dbReference type="SAM" id="MobiDB-lite"/>
    </source>
</evidence>